<dbReference type="EMBL" id="WTYM01000058">
    <property type="protein sequence ID" value="MXO60984.1"/>
    <property type="molecule type" value="Genomic_DNA"/>
</dbReference>
<evidence type="ECO:0000313" key="3">
    <source>
        <dbReference type="EMBL" id="MXO60984.1"/>
    </source>
</evidence>
<feature type="domain" description="Metallo-beta-lactamase" evidence="2">
    <location>
        <begin position="282"/>
        <end position="460"/>
    </location>
</feature>
<dbReference type="InterPro" id="IPR050855">
    <property type="entry name" value="NDM-1-like"/>
</dbReference>
<dbReference type="Proteomes" id="UP000433652">
    <property type="component" value="Unassembled WGS sequence"/>
</dbReference>
<organism evidence="3 4">
    <name type="scientific">Croceibacterium salegens</name>
    <dbReference type="NCBI Taxonomy" id="1737568"/>
    <lineage>
        <taxon>Bacteria</taxon>
        <taxon>Pseudomonadati</taxon>
        <taxon>Pseudomonadota</taxon>
        <taxon>Alphaproteobacteria</taxon>
        <taxon>Sphingomonadales</taxon>
        <taxon>Erythrobacteraceae</taxon>
        <taxon>Croceibacterium</taxon>
    </lineage>
</organism>
<evidence type="ECO:0000313" key="4">
    <source>
        <dbReference type="Proteomes" id="UP000433652"/>
    </source>
</evidence>
<keyword evidence="3" id="KW-0378">Hydrolase</keyword>
<gene>
    <name evidence="3" type="ORF">GRI89_15690</name>
</gene>
<reference evidence="3 4" key="1">
    <citation type="submission" date="2019-12" db="EMBL/GenBank/DDBJ databases">
        <title>Genomic-based taxomic classification of the family Erythrobacteraceae.</title>
        <authorList>
            <person name="Xu L."/>
        </authorList>
    </citation>
    <scope>NUCLEOTIDE SEQUENCE [LARGE SCALE GENOMIC DNA]</scope>
    <source>
        <strain evidence="3 4">MCCC 1K01500</strain>
    </source>
</reference>
<accession>A0A6I4SY16</accession>
<dbReference type="SUPFAM" id="SSF56281">
    <property type="entry name" value="Metallo-hydrolase/oxidoreductase"/>
    <property type="match status" value="1"/>
</dbReference>
<evidence type="ECO:0000259" key="2">
    <source>
        <dbReference type="SMART" id="SM00849"/>
    </source>
</evidence>
<dbReference type="OrthoDB" id="420651at2"/>
<evidence type="ECO:0000256" key="1">
    <source>
        <dbReference type="SAM" id="SignalP"/>
    </source>
</evidence>
<feature type="signal peptide" evidence="1">
    <location>
        <begin position="1"/>
        <end position="27"/>
    </location>
</feature>
<dbReference type="SMART" id="SM00849">
    <property type="entry name" value="Lactamase_B"/>
    <property type="match status" value="1"/>
</dbReference>
<name>A0A6I4SY16_9SPHN</name>
<protein>
    <submittedName>
        <fullName evidence="3">MBL fold metallo-hydrolase</fullName>
    </submittedName>
</protein>
<dbReference type="PANTHER" id="PTHR42951">
    <property type="entry name" value="METALLO-BETA-LACTAMASE DOMAIN-CONTAINING"/>
    <property type="match status" value="1"/>
</dbReference>
<dbReference type="RefSeq" id="WP_159797614.1">
    <property type="nucleotide sequence ID" value="NZ_WTYM01000058.1"/>
</dbReference>
<dbReference type="PANTHER" id="PTHR42951:SF20">
    <property type="entry name" value="BETA LACTAMASE"/>
    <property type="match status" value="1"/>
</dbReference>
<keyword evidence="1" id="KW-0732">Signal</keyword>
<keyword evidence="4" id="KW-1185">Reference proteome</keyword>
<comment type="caution">
    <text evidence="3">The sequence shown here is derived from an EMBL/GenBank/DDBJ whole genome shotgun (WGS) entry which is preliminary data.</text>
</comment>
<dbReference type="AlphaFoldDB" id="A0A6I4SY16"/>
<dbReference type="InterPro" id="IPR001279">
    <property type="entry name" value="Metallo-B-lactamas"/>
</dbReference>
<proteinExistence type="predicted"/>
<dbReference type="GO" id="GO:0016787">
    <property type="term" value="F:hydrolase activity"/>
    <property type="evidence" value="ECO:0007669"/>
    <property type="project" value="UniProtKB-KW"/>
</dbReference>
<dbReference type="Pfam" id="PF00753">
    <property type="entry name" value="Lactamase_B"/>
    <property type="match status" value="1"/>
</dbReference>
<sequence>MKVSTIRAMLGLLAVVCTMLGGSAATAQDSGSARNALEQAAEAMGGLDRLEALDTLVLTGFGQRVYYQGGGFLTGDPKAPPKWQAVVDAQRTFDLKGERAVYQERWAQEFPFAGFFGLNFARNATLQGGAALLDHPLPALLEALDAETRLGGVSTESGAIVVEFTPAGASSPAWLGIDPRTHLPVFSRWISGSVNLGDLTTTAWFTGYTPVQGVQLPLGLMQQLDWREQISLMFQVDSYRLDVAAEQLPAFPRALVVSVAPAAAQATKVADGVWDVRVGTAGGPVIEFADRLVMFEAYGGEAQTLARIDAANALVPGKQVQAVIVSHHHFDHTGGLRAAVSRGLEVISQRGNEGIIREMVTRPAAYYPDALARSPHPLVFTPVDDTLVLEDATRRLEIYRVVEHAHMPDAVFAYLPKERIMMEGDFGDEAWQLHFWGGALAANIAHYGIAPLTDVAVHGSGPLSIEQTLANDQKQIDAAKEWCRTTEAGGRYVFGCPVQYDTTGPVALEPR</sequence>
<feature type="chain" id="PRO_5026068036" evidence="1">
    <location>
        <begin position="28"/>
        <end position="511"/>
    </location>
</feature>
<dbReference type="InterPro" id="IPR036866">
    <property type="entry name" value="RibonucZ/Hydroxyglut_hydro"/>
</dbReference>
<dbReference type="Gene3D" id="3.60.15.10">
    <property type="entry name" value="Ribonuclease Z/Hydroxyacylglutathione hydrolase-like"/>
    <property type="match status" value="1"/>
</dbReference>